<protein>
    <submittedName>
        <fullName evidence="2">Uncharacterized protein</fullName>
    </submittedName>
</protein>
<evidence type="ECO:0000313" key="3">
    <source>
        <dbReference type="Proteomes" id="UP000031258"/>
    </source>
</evidence>
<keyword evidence="3" id="KW-1185">Reference proteome</keyword>
<dbReference type="AlphaFoldDB" id="A0A0C1QMA6"/>
<comment type="caution">
    <text evidence="2">The sequence shown here is derived from an EMBL/GenBank/DDBJ whole genome shotgun (WGS) entry which is preliminary data.</text>
</comment>
<sequence>MMKRLEGLRPQANLAAGFKDTPNNYTWHHHEEGRLCQDPEKNGSDTMYGGKYITIGGCI</sequence>
<evidence type="ECO:0000313" key="2">
    <source>
        <dbReference type="EMBL" id="KIE05168.1"/>
    </source>
</evidence>
<proteinExistence type="predicted"/>
<feature type="region of interest" description="Disordered" evidence="1">
    <location>
        <begin position="1"/>
        <end position="23"/>
    </location>
</feature>
<name>A0A0C1QMA6_9RICK</name>
<reference evidence="2 3" key="1">
    <citation type="submission" date="2014-11" db="EMBL/GenBank/DDBJ databases">
        <title>A Rickettsiales Symbiont of Amoebae With Ancient Features.</title>
        <authorList>
            <person name="Schulz F."/>
            <person name="Martijn J."/>
            <person name="Wascher F."/>
            <person name="Kostanjsek R."/>
            <person name="Ettema T.J."/>
            <person name="Horn M."/>
        </authorList>
    </citation>
    <scope>NUCLEOTIDE SEQUENCE [LARGE SCALE GENOMIC DNA]</scope>
    <source>
        <strain evidence="2 3">UWC36</strain>
    </source>
</reference>
<organism evidence="2 3">
    <name type="scientific">Candidatus Jidaibacter acanthamoebae</name>
    <dbReference type="NCBI Taxonomy" id="86105"/>
    <lineage>
        <taxon>Bacteria</taxon>
        <taxon>Pseudomonadati</taxon>
        <taxon>Pseudomonadota</taxon>
        <taxon>Alphaproteobacteria</taxon>
        <taxon>Rickettsiales</taxon>
        <taxon>Candidatus Midichloriaceae</taxon>
        <taxon>Candidatus Jidaibacter</taxon>
    </lineage>
</organism>
<accession>A0A0C1QMA6</accession>
<dbReference type="Proteomes" id="UP000031258">
    <property type="component" value="Unassembled WGS sequence"/>
</dbReference>
<gene>
    <name evidence="2" type="ORF">NF27_EQ00050</name>
</gene>
<evidence type="ECO:0000256" key="1">
    <source>
        <dbReference type="SAM" id="MobiDB-lite"/>
    </source>
</evidence>
<dbReference type="EMBL" id="JSWE01000116">
    <property type="protein sequence ID" value="KIE05168.1"/>
    <property type="molecule type" value="Genomic_DNA"/>
</dbReference>